<dbReference type="RefSeq" id="WP_309664124.1">
    <property type="nucleotide sequence ID" value="NZ_JAVIZA010000001.1"/>
</dbReference>
<sequence>MNRPPSAAVDLRIEGARVRDIPSLYAELNRVFMPDEDWTLAESLDALDDLLYGGFGVLARASSARVVWADATASRQALGVPLTRAYLAAKLERPDVYAAAPARAALDDLDRGAGKTYFDLVLDVFAGHPELDLVLA</sequence>
<keyword evidence="2" id="KW-1185">Reference proteome</keyword>
<dbReference type="Proteomes" id="UP001260188">
    <property type="component" value="Unassembled WGS sequence"/>
</dbReference>
<accession>A0ABU1HW88</accession>
<protein>
    <submittedName>
        <fullName evidence="1">Uncharacterized protein</fullName>
    </submittedName>
</protein>
<dbReference type="EMBL" id="JAVIZA010000001">
    <property type="protein sequence ID" value="MDR6165907.1"/>
    <property type="molecule type" value="Genomic_DNA"/>
</dbReference>
<gene>
    <name evidence="1" type="ORF">QE367_000111</name>
</gene>
<name>A0ABU1HW88_9MICO</name>
<reference evidence="1 2" key="1">
    <citation type="submission" date="2023-08" db="EMBL/GenBank/DDBJ databases">
        <title>Functional and genomic diversity of the sorghum phyllosphere microbiome.</title>
        <authorList>
            <person name="Shade A."/>
        </authorList>
    </citation>
    <scope>NUCLEOTIDE SEQUENCE [LARGE SCALE GENOMIC DNA]</scope>
    <source>
        <strain evidence="1 2">SORGH_AS_0919</strain>
    </source>
</reference>
<evidence type="ECO:0000313" key="2">
    <source>
        <dbReference type="Proteomes" id="UP001260188"/>
    </source>
</evidence>
<evidence type="ECO:0000313" key="1">
    <source>
        <dbReference type="EMBL" id="MDR6165907.1"/>
    </source>
</evidence>
<proteinExistence type="predicted"/>
<organism evidence="1 2">
    <name type="scientific">Microbacterium paludicola</name>
    <dbReference type="NCBI Taxonomy" id="300019"/>
    <lineage>
        <taxon>Bacteria</taxon>
        <taxon>Bacillati</taxon>
        <taxon>Actinomycetota</taxon>
        <taxon>Actinomycetes</taxon>
        <taxon>Micrococcales</taxon>
        <taxon>Microbacteriaceae</taxon>
        <taxon>Microbacterium</taxon>
    </lineage>
</organism>
<comment type="caution">
    <text evidence="1">The sequence shown here is derived from an EMBL/GenBank/DDBJ whole genome shotgun (WGS) entry which is preliminary data.</text>
</comment>